<dbReference type="Pfam" id="PF19290">
    <property type="entry name" value="PmbA_TldD_2nd"/>
    <property type="match status" value="1"/>
</dbReference>
<dbReference type="RefSeq" id="WP_005882541.1">
    <property type="nucleotide sequence ID" value="NZ_CP019430.1"/>
</dbReference>
<evidence type="ECO:0000259" key="4">
    <source>
        <dbReference type="Pfam" id="PF19290"/>
    </source>
</evidence>
<dbReference type="InterPro" id="IPR047657">
    <property type="entry name" value="PmbA"/>
</dbReference>
<evidence type="ECO:0000259" key="3">
    <source>
        <dbReference type="Pfam" id="PF19289"/>
    </source>
</evidence>
<organism evidence="5 6">
    <name type="scientific">Oxalobacter formigenes OXCC13</name>
    <dbReference type="NCBI Taxonomy" id="556269"/>
    <lineage>
        <taxon>Bacteria</taxon>
        <taxon>Pseudomonadati</taxon>
        <taxon>Pseudomonadota</taxon>
        <taxon>Betaproteobacteria</taxon>
        <taxon>Burkholderiales</taxon>
        <taxon>Oxalobacteraceae</taxon>
        <taxon>Oxalobacter</taxon>
    </lineage>
</organism>
<sequence length="450" mass="48342">MNDSDFVSSDDQLKQIAEDVLKYARKKGASGAAVGISEGSGLSVSVHKGEIETIEKNQDKGIGVTIFVGKKRGNATTSDFSKESLKQTVEAAYNIATFTSEDDAAGLPDTDMLERHPRDLGLYYRWPINTEEAVELAKRCEAAAFETDKRISNTEGASVNVSHSHFISANSDGFIGGYPYSSHSFSVAPIAGSGGNMQRDYWYTSSRNPAELKSPEEVGRYAAERALARLNARSIGTRKCPVLFEAPLAIGLLNSFVYGVSGGALYRKSSFLLDSMDKQVFPDHVGLLEDPHVIGASGSAPFDDEGVKTSRRQIVENGIVRGYFLSSYSARKLGMKTTGNAGGSHNLILGSKLTEETDDYAAMLKKMGTGLVVTDLMGQGINYVTGDYSRGASGFWVENGVIQYPVEEITIAGNLKEMFRQIVAIGADTQIRGAKKSGSILIGEMTVAGV</sequence>
<gene>
    <name evidence="5" type="primary">pmbA</name>
    <name evidence="5" type="ORF">OFBG_01966</name>
</gene>
<evidence type="ECO:0000313" key="5">
    <source>
        <dbReference type="EMBL" id="EEO30938.1"/>
    </source>
</evidence>
<dbReference type="AlphaFoldDB" id="C3XCL2"/>
<evidence type="ECO:0000256" key="1">
    <source>
        <dbReference type="ARBA" id="ARBA00005836"/>
    </source>
</evidence>
<dbReference type="NCBIfam" id="NF008268">
    <property type="entry name" value="PRK11040.1"/>
    <property type="match status" value="1"/>
</dbReference>
<comment type="similarity">
    <text evidence="1">Belongs to the peptidase U62 family.</text>
</comment>
<dbReference type="InterPro" id="IPR036059">
    <property type="entry name" value="TldD/PmbA_sf"/>
</dbReference>
<name>C3XCL2_OXAFO</name>
<feature type="domain" description="Metalloprotease TldD/E N-terminal" evidence="2">
    <location>
        <begin position="32"/>
        <end position="96"/>
    </location>
</feature>
<dbReference type="Proteomes" id="UP000005089">
    <property type="component" value="Unassembled WGS sequence"/>
</dbReference>
<dbReference type="InterPro" id="IPR002510">
    <property type="entry name" value="Metalloprtase-TldD/E_N"/>
</dbReference>
<feature type="domain" description="Metalloprotease TldD/E central" evidence="4">
    <location>
        <begin position="126"/>
        <end position="230"/>
    </location>
</feature>
<dbReference type="InterPro" id="IPR045570">
    <property type="entry name" value="Metalloprtase-TldD/E_cen_dom"/>
</dbReference>
<dbReference type="PANTHER" id="PTHR43421">
    <property type="entry name" value="METALLOPROTEASE PMBA"/>
    <property type="match status" value="1"/>
</dbReference>
<dbReference type="EMBL" id="GG658170">
    <property type="protein sequence ID" value="EEO30938.1"/>
    <property type="molecule type" value="Genomic_DNA"/>
</dbReference>
<feature type="domain" description="Metalloprotease TldD/E C-terminal" evidence="3">
    <location>
        <begin position="237"/>
        <end position="449"/>
    </location>
</feature>
<evidence type="ECO:0000259" key="2">
    <source>
        <dbReference type="Pfam" id="PF01523"/>
    </source>
</evidence>
<evidence type="ECO:0000313" key="6">
    <source>
        <dbReference type="Proteomes" id="UP000005089"/>
    </source>
</evidence>
<dbReference type="GO" id="GO:0008237">
    <property type="term" value="F:metallopeptidase activity"/>
    <property type="evidence" value="ECO:0007669"/>
    <property type="project" value="InterPro"/>
</dbReference>
<dbReference type="HOGENOM" id="CLU_026425_0_0_4"/>
<dbReference type="OrthoDB" id="9803618at2"/>
<dbReference type="GeneID" id="77134022"/>
<dbReference type="eggNOG" id="COG0312">
    <property type="taxonomic scope" value="Bacteria"/>
</dbReference>
<dbReference type="GO" id="GO:0006508">
    <property type="term" value="P:proteolysis"/>
    <property type="evidence" value="ECO:0007669"/>
    <property type="project" value="InterPro"/>
</dbReference>
<dbReference type="SUPFAM" id="SSF111283">
    <property type="entry name" value="Putative modulator of DNA gyrase, PmbA/TldD"/>
    <property type="match status" value="1"/>
</dbReference>
<accession>C3XCL2</accession>
<dbReference type="InterPro" id="IPR045569">
    <property type="entry name" value="Metalloprtase-TldD/E_C"/>
</dbReference>
<proteinExistence type="inferred from homology"/>
<dbReference type="Pfam" id="PF01523">
    <property type="entry name" value="PmbA_TldD_1st"/>
    <property type="match status" value="1"/>
</dbReference>
<dbReference type="STRING" id="847.BRW83_0111"/>
<reference evidence="5 6" key="1">
    <citation type="submission" date="2009-02" db="EMBL/GenBank/DDBJ databases">
        <title>The Genome Sequence of Oxalobacter formigenes OXCC13.</title>
        <authorList>
            <consortium name="The Broad Institute Genome Sequencing Platform"/>
            <person name="Ward D."/>
            <person name="Young S.K."/>
            <person name="Kodira C.D."/>
            <person name="Zeng Q."/>
            <person name="Koehrsen M."/>
            <person name="Alvarado L."/>
            <person name="Berlin A."/>
            <person name="Borenstein D."/>
            <person name="Chen Z."/>
            <person name="Engels R."/>
            <person name="Freedman E."/>
            <person name="Gellesch M."/>
            <person name="Goldberg J."/>
            <person name="Griggs A."/>
            <person name="Gujja S."/>
            <person name="Heiman D."/>
            <person name="Hepburn T."/>
            <person name="Howarth C."/>
            <person name="Jen D."/>
            <person name="Larson L."/>
            <person name="Lewis B."/>
            <person name="Mehta T."/>
            <person name="Park D."/>
            <person name="Pearson M."/>
            <person name="Roberts A."/>
            <person name="Saif S."/>
            <person name="Shea T."/>
            <person name="Shenoy N."/>
            <person name="Sisk P."/>
            <person name="Stolte C."/>
            <person name="Sykes S."/>
            <person name="Walk T."/>
            <person name="White J."/>
            <person name="Yandava C."/>
            <person name="Allison M.J."/>
            <person name="Lander E."/>
            <person name="Nusbaum C."/>
            <person name="Galagan J."/>
            <person name="Birren B."/>
        </authorList>
    </citation>
    <scope>NUCLEOTIDE SEQUENCE [LARGE SCALE GENOMIC DNA]</scope>
    <source>
        <strain evidence="5 6">OXCC13</strain>
    </source>
</reference>
<dbReference type="InterPro" id="IPR035068">
    <property type="entry name" value="TldD/PmbA_N"/>
</dbReference>
<dbReference type="Pfam" id="PF19289">
    <property type="entry name" value="PmbA_TldD_3rd"/>
    <property type="match status" value="1"/>
</dbReference>
<keyword evidence="6" id="KW-1185">Reference proteome</keyword>
<dbReference type="GO" id="GO:0005829">
    <property type="term" value="C:cytosol"/>
    <property type="evidence" value="ECO:0007669"/>
    <property type="project" value="TreeGrafter"/>
</dbReference>
<protein>
    <submittedName>
        <fullName evidence="5">Protein PmbA</fullName>
    </submittedName>
</protein>
<dbReference type="PANTHER" id="PTHR43421:SF1">
    <property type="entry name" value="METALLOPROTEASE PMBA"/>
    <property type="match status" value="1"/>
</dbReference>
<dbReference type="Gene3D" id="3.30.2290.10">
    <property type="entry name" value="PmbA/TldD superfamily"/>
    <property type="match status" value="1"/>
</dbReference>